<gene>
    <name evidence="10" type="primary">eccD</name>
    <name evidence="10" type="ORF">R1Y80_04690</name>
</gene>
<organism evidence="10">
    <name type="scientific">Streptomyces sp. JL1001</name>
    <dbReference type="NCBI Taxonomy" id="3078227"/>
    <lineage>
        <taxon>Bacteria</taxon>
        <taxon>Bacillati</taxon>
        <taxon>Actinomycetota</taxon>
        <taxon>Actinomycetes</taxon>
        <taxon>Kitasatosporales</taxon>
        <taxon>Streptomycetaceae</taxon>
        <taxon>Streptomyces</taxon>
    </lineage>
</organism>
<feature type="region of interest" description="Disordered" evidence="7">
    <location>
        <begin position="1"/>
        <end position="38"/>
    </location>
</feature>
<feature type="transmembrane region" description="Helical" evidence="8">
    <location>
        <begin position="235"/>
        <end position="256"/>
    </location>
</feature>
<keyword evidence="6 8" id="KW-0472">Membrane</keyword>
<keyword evidence="5 8" id="KW-1133">Transmembrane helix</keyword>
<feature type="compositionally biased region" description="Low complexity" evidence="7">
    <location>
        <begin position="7"/>
        <end position="28"/>
    </location>
</feature>
<dbReference type="InterPro" id="IPR024962">
    <property type="entry name" value="YukD-like"/>
</dbReference>
<dbReference type="InterPro" id="IPR044049">
    <property type="entry name" value="EccD_transm"/>
</dbReference>
<dbReference type="NCBIfam" id="TIGR03920">
    <property type="entry name" value="T7SS_EccD"/>
    <property type="match status" value="1"/>
</dbReference>
<evidence type="ECO:0000313" key="10">
    <source>
        <dbReference type="EMBL" id="XCN12975.1"/>
    </source>
</evidence>
<dbReference type="AlphaFoldDB" id="A0AAU8K9M7"/>
<sequence>MNPVTTPGAGAVHPGPAHPGAAPAQPVGALGGPEAGAPERGTGGFCRVALAGPRSRADLAVPFGVPLARLMPSLVRHAGEEIGPGGGVEHDGWILRRDDGTRLDPARPLSAQDVREGDLLFLAHGTEDTTGPLYDDVVEVIAEGGARTPWSVTGVRRGAAAFGTAAALGAAAALAATPGVLAGVLALVGSFLTLGLAALVSRAFADVTAGAYAAVLAAPFAAVGAVVLLGGGFGAGHLLLVCAVVAVLGAVCPLLVGGGDGTFAALVTAGLLAAPGALIALVWSTGPVRAASVTAALALAVTPLLPPLALRLAHLPGPRLAATAEELEELPEPTEREALEKRVMAARRLLTGLLAGACLVVGGGALVLLVAGGLWPSVLAGTLGLLALLRSRLFRATAQVGTAVLAGLAVLCGAVVCGVLRFAGGEVPLLGVLLPLCSVVAVVACAVAVFSGRRGLNPRLARTLDGVETLLLLAVVPLVLAVWNVYTALLELRA</sequence>
<evidence type="ECO:0000256" key="8">
    <source>
        <dbReference type="SAM" id="Phobius"/>
    </source>
</evidence>
<comment type="subcellular location">
    <subcellularLocation>
        <location evidence="1">Cell membrane</location>
        <topology evidence="1">Multi-pass membrane protein</topology>
    </subcellularLocation>
</comment>
<dbReference type="RefSeq" id="WP_354596473.1">
    <property type="nucleotide sequence ID" value="NZ_CP136798.1"/>
</dbReference>
<feature type="transmembrane region" description="Helical" evidence="8">
    <location>
        <begin position="263"/>
        <end position="284"/>
    </location>
</feature>
<feature type="transmembrane region" description="Helical" evidence="8">
    <location>
        <begin position="182"/>
        <end position="200"/>
    </location>
</feature>
<dbReference type="InterPro" id="IPR006707">
    <property type="entry name" value="T7SS_EccD"/>
</dbReference>
<evidence type="ECO:0000259" key="9">
    <source>
        <dbReference type="Pfam" id="PF19053"/>
    </source>
</evidence>
<feature type="transmembrane region" description="Helical" evidence="8">
    <location>
        <begin position="349"/>
        <end position="368"/>
    </location>
</feature>
<feature type="transmembrane region" description="Helical" evidence="8">
    <location>
        <begin position="374"/>
        <end position="391"/>
    </location>
</feature>
<feature type="transmembrane region" description="Helical" evidence="8">
    <location>
        <begin position="290"/>
        <end position="310"/>
    </location>
</feature>
<evidence type="ECO:0000256" key="7">
    <source>
        <dbReference type="SAM" id="MobiDB-lite"/>
    </source>
</evidence>
<evidence type="ECO:0000256" key="5">
    <source>
        <dbReference type="ARBA" id="ARBA00022989"/>
    </source>
</evidence>
<dbReference type="EMBL" id="CP136798">
    <property type="protein sequence ID" value="XCN12975.1"/>
    <property type="molecule type" value="Genomic_DNA"/>
</dbReference>
<comment type="similarity">
    <text evidence="2">Belongs to the EccD/Snm4 family.</text>
</comment>
<feature type="domain" description="EccD-like transmembrane" evidence="9">
    <location>
        <begin position="158"/>
        <end position="491"/>
    </location>
</feature>
<proteinExistence type="inferred from homology"/>
<evidence type="ECO:0000256" key="3">
    <source>
        <dbReference type="ARBA" id="ARBA00022475"/>
    </source>
</evidence>
<protein>
    <submittedName>
        <fullName evidence="10">Type VII secretion integral membrane protein EccD</fullName>
    </submittedName>
</protein>
<dbReference type="PIRSF" id="PIRSF017804">
    <property type="entry name" value="Secretion_EccD1"/>
    <property type="match status" value="1"/>
</dbReference>
<dbReference type="Gene3D" id="3.10.20.90">
    <property type="entry name" value="Phosphatidylinositol 3-kinase Catalytic Subunit, Chain A, domain 1"/>
    <property type="match status" value="1"/>
</dbReference>
<evidence type="ECO:0000256" key="1">
    <source>
        <dbReference type="ARBA" id="ARBA00004651"/>
    </source>
</evidence>
<keyword evidence="4 8" id="KW-0812">Transmembrane</keyword>
<dbReference type="Pfam" id="PF08817">
    <property type="entry name" value="YukD"/>
    <property type="match status" value="1"/>
</dbReference>
<name>A0AAU8K9M7_9ACTN</name>
<dbReference type="Pfam" id="PF19053">
    <property type="entry name" value="EccD"/>
    <property type="match status" value="1"/>
</dbReference>
<keyword evidence="3" id="KW-1003">Cell membrane</keyword>
<feature type="transmembrane region" description="Helical" evidence="8">
    <location>
        <begin position="429"/>
        <end position="450"/>
    </location>
</feature>
<reference evidence="10" key="1">
    <citation type="submission" date="2023-10" db="EMBL/GenBank/DDBJ databases">
        <title>Complete genome sequence of Streptomyces sp. JL1001.</title>
        <authorList>
            <person name="Jiang L."/>
        </authorList>
    </citation>
    <scope>NUCLEOTIDE SEQUENCE</scope>
    <source>
        <strain evidence="10">JL1001</strain>
    </source>
</reference>
<feature type="transmembrane region" description="Helical" evidence="8">
    <location>
        <begin position="470"/>
        <end position="489"/>
    </location>
</feature>
<feature type="transmembrane region" description="Helical" evidence="8">
    <location>
        <begin position="403"/>
        <end position="423"/>
    </location>
</feature>
<evidence type="ECO:0000256" key="6">
    <source>
        <dbReference type="ARBA" id="ARBA00023136"/>
    </source>
</evidence>
<evidence type="ECO:0000256" key="2">
    <source>
        <dbReference type="ARBA" id="ARBA00006162"/>
    </source>
</evidence>
<dbReference type="GO" id="GO:0005886">
    <property type="term" value="C:plasma membrane"/>
    <property type="evidence" value="ECO:0007669"/>
    <property type="project" value="UniProtKB-SubCell"/>
</dbReference>
<evidence type="ECO:0000256" key="4">
    <source>
        <dbReference type="ARBA" id="ARBA00022692"/>
    </source>
</evidence>
<accession>A0AAU8K9M7</accession>
<feature type="transmembrane region" description="Helical" evidence="8">
    <location>
        <begin position="207"/>
        <end position="229"/>
    </location>
</feature>